<comment type="caution">
    <text evidence="3">The sequence shown here is derived from an EMBL/GenBank/DDBJ whole genome shotgun (WGS) entry which is preliminary data.</text>
</comment>
<dbReference type="InterPro" id="IPR002925">
    <property type="entry name" value="Dienelactn_hydro"/>
</dbReference>
<evidence type="ECO:0000313" key="4">
    <source>
        <dbReference type="Proteomes" id="UP001431019"/>
    </source>
</evidence>
<evidence type="ECO:0000256" key="1">
    <source>
        <dbReference type="ARBA" id="ARBA00022801"/>
    </source>
</evidence>
<dbReference type="SUPFAM" id="SSF53474">
    <property type="entry name" value="alpha/beta-Hydrolases"/>
    <property type="match status" value="1"/>
</dbReference>
<accession>A0ABS8K1F1</accession>
<dbReference type="Proteomes" id="UP001431019">
    <property type="component" value="Unassembled WGS sequence"/>
</dbReference>
<evidence type="ECO:0000313" key="3">
    <source>
        <dbReference type="EMBL" id="MCC8395993.1"/>
    </source>
</evidence>
<organism evidence="3 4">
    <name type="scientific">Paraburkholderia sejongensis</name>
    <dbReference type="NCBI Taxonomy" id="2886946"/>
    <lineage>
        <taxon>Bacteria</taxon>
        <taxon>Pseudomonadati</taxon>
        <taxon>Pseudomonadota</taxon>
        <taxon>Betaproteobacteria</taxon>
        <taxon>Burkholderiales</taxon>
        <taxon>Burkholderiaceae</taxon>
        <taxon>Paraburkholderia</taxon>
    </lineage>
</organism>
<dbReference type="InterPro" id="IPR029058">
    <property type="entry name" value="AB_hydrolase_fold"/>
</dbReference>
<sequence length="333" mass="36299">MFAIVRGVRFLWLVLVLLCIPRILYAQGTRMEVIPFESMTLTDEAFLAGSEDGKHVTIAGELRLPRAGTDRLPAVVLLHPSGGIGGQVTDWEQWFLSLGVATFVVDSFTGRGITTTINDQSQLGRLAQIEDAYRALSLISRHPRVDPSRVMLMGFSRGGQGSLYASMIRFQKAHADAATPGFAAYVPLYPDCSAHYLDDDNVAKAPIRIFHGSADNYDPIAPCKAYVERLKAKGADVELTEFAGVNHIFDGRAFAHPTPLPKAQTVRNCAWEERSAGQLLNVKSNLPFSYTDPCVERGVIIGYDENATEQTKKAIANLVTTTLKPTPAPAPAP</sequence>
<proteinExistence type="predicted"/>
<dbReference type="Pfam" id="PF01738">
    <property type="entry name" value="DLH"/>
    <property type="match status" value="1"/>
</dbReference>
<dbReference type="Gene3D" id="3.40.50.1820">
    <property type="entry name" value="alpha/beta hydrolase"/>
    <property type="match status" value="1"/>
</dbReference>
<gene>
    <name evidence="3" type="ORF">LJ656_25740</name>
</gene>
<dbReference type="GO" id="GO:0016787">
    <property type="term" value="F:hydrolase activity"/>
    <property type="evidence" value="ECO:0007669"/>
    <property type="project" value="UniProtKB-KW"/>
</dbReference>
<feature type="domain" description="Dienelactone hydrolase" evidence="2">
    <location>
        <begin position="68"/>
        <end position="251"/>
    </location>
</feature>
<dbReference type="PANTHER" id="PTHR22946:SF9">
    <property type="entry name" value="POLYKETIDE TRANSFERASE AF380"/>
    <property type="match status" value="1"/>
</dbReference>
<dbReference type="InterPro" id="IPR050261">
    <property type="entry name" value="FrsA_esterase"/>
</dbReference>
<keyword evidence="1 3" id="KW-0378">Hydrolase</keyword>
<name>A0ABS8K1F1_9BURK</name>
<dbReference type="EMBL" id="JAJITD010000015">
    <property type="protein sequence ID" value="MCC8395993.1"/>
    <property type="molecule type" value="Genomic_DNA"/>
</dbReference>
<evidence type="ECO:0000259" key="2">
    <source>
        <dbReference type="Pfam" id="PF01738"/>
    </source>
</evidence>
<keyword evidence="4" id="KW-1185">Reference proteome</keyword>
<reference evidence="3 4" key="1">
    <citation type="submission" date="2021-11" db="EMBL/GenBank/DDBJ databases">
        <authorList>
            <person name="Oh E.-T."/>
            <person name="Kim S.-B."/>
        </authorList>
    </citation>
    <scope>NUCLEOTIDE SEQUENCE [LARGE SCALE GENOMIC DNA]</scope>
    <source>
        <strain evidence="3 4">MMS20-SJTR3</strain>
    </source>
</reference>
<protein>
    <submittedName>
        <fullName evidence="3">Dienelactone hydrolase family protein</fullName>
    </submittedName>
</protein>
<dbReference type="PANTHER" id="PTHR22946">
    <property type="entry name" value="DIENELACTONE HYDROLASE DOMAIN-CONTAINING PROTEIN-RELATED"/>
    <property type="match status" value="1"/>
</dbReference>
<dbReference type="RefSeq" id="WP_230512345.1">
    <property type="nucleotide sequence ID" value="NZ_JAJITD010000015.1"/>
</dbReference>